<feature type="transmembrane region" description="Helical" evidence="1">
    <location>
        <begin position="43"/>
        <end position="63"/>
    </location>
</feature>
<proteinExistence type="predicted"/>
<keyword evidence="1" id="KW-0812">Transmembrane</keyword>
<keyword evidence="1" id="KW-1133">Transmembrane helix</keyword>
<organism evidence="2 3">
    <name type="scientific">Triparma laevis f. inornata</name>
    <dbReference type="NCBI Taxonomy" id="1714386"/>
    <lineage>
        <taxon>Eukaryota</taxon>
        <taxon>Sar</taxon>
        <taxon>Stramenopiles</taxon>
        <taxon>Ochrophyta</taxon>
        <taxon>Bolidophyceae</taxon>
        <taxon>Parmales</taxon>
        <taxon>Triparmaceae</taxon>
        <taxon>Triparma</taxon>
    </lineage>
</organism>
<protein>
    <submittedName>
        <fullName evidence="2">Uncharacterized protein</fullName>
    </submittedName>
</protein>
<gene>
    <name evidence="2" type="ORF">TL16_g05827</name>
</gene>
<reference evidence="3" key="1">
    <citation type="journal article" date="2023" name="Commun. Biol.">
        <title>Genome analysis of Parmales, the sister group of diatoms, reveals the evolutionary specialization of diatoms from phago-mixotrophs to photoautotrophs.</title>
        <authorList>
            <person name="Ban H."/>
            <person name="Sato S."/>
            <person name="Yoshikawa S."/>
            <person name="Yamada K."/>
            <person name="Nakamura Y."/>
            <person name="Ichinomiya M."/>
            <person name="Sato N."/>
            <person name="Blanc-Mathieu R."/>
            <person name="Endo H."/>
            <person name="Kuwata A."/>
            <person name="Ogata H."/>
        </authorList>
    </citation>
    <scope>NUCLEOTIDE SEQUENCE [LARGE SCALE GENOMIC DNA]</scope>
</reference>
<dbReference type="EMBL" id="BLQM01000172">
    <property type="protein sequence ID" value="GMH72089.1"/>
    <property type="molecule type" value="Genomic_DNA"/>
</dbReference>
<evidence type="ECO:0000256" key="1">
    <source>
        <dbReference type="SAM" id="Phobius"/>
    </source>
</evidence>
<accession>A0A9W7AHV7</accession>
<dbReference type="Proteomes" id="UP001162640">
    <property type="component" value="Unassembled WGS sequence"/>
</dbReference>
<comment type="caution">
    <text evidence="2">The sequence shown here is derived from an EMBL/GenBank/DDBJ whole genome shotgun (WGS) entry which is preliminary data.</text>
</comment>
<evidence type="ECO:0000313" key="3">
    <source>
        <dbReference type="Proteomes" id="UP001162640"/>
    </source>
</evidence>
<evidence type="ECO:0000313" key="2">
    <source>
        <dbReference type="EMBL" id="GMH72089.1"/>
    </source>
</evidence>
<dbReference type="AlphaFoldDB" id="A0A9W7AHV7"/>
<sequence length="82" mass="8986">MLSSSLVSNSSSLRSSARCSMLPIAYDHVSASRSPELPRARSLVIRALFFGTLATALAMVYFYTINPMQDGNENVFHSIRCA</sequence>
<keyword evidence="1" id="KW-0472">Membrane</keyword>
<name>A0A9W7AHV7_9STRA</name>